<sequence>PVAVSGNTANVVGLLNPVSGASVTNG</sequence>
<comment type="subcellular location">
    <subcellularLocation>
        <location evidence="1">Secreted</location>
        <location evidence="1">Cell wall</location>
    </subcellularLocation>
</comment>
<feature type="domain" description="Chaplin" evidence="7">
    <location>
        <begin position="1"/>
        <end position="25"/>
    </location>
</feature>
<keyword evidence="9" id="KW-1185">Reference proteome</keyword>
<dbReference type="AlphaFoldDB" id="A0A505D6A2"/>
<gene>
    <name evidence="8" type="ORF">FGD71_022725</name>
</gene>
<evidence type="ECO:0000256" key="1">
    <source>
        <dbReference type="ARBA" id="ARBA00004191"/>
    </source>
</evidence>
<name>A0A505D6A2_9ACTN</name>
<keyword evidence="5" id="KW-0130">Cell adhesion</keyword>
<proteinExistence type="predicted"/>
<evidence type="ECO:0000256" key="2">
    <source>
        <dbReference type="ARBA" id="ARBA00022512"/>
    </source>
</evidence>
<evidence type="ECO:0000256" key="5">
    <source>
        <dbReference type="ARBA" id="ARBA00022889"/>
    </source>
</evidence>
<keyword evidence="2" id="KW-0134">Cell wall</keyword>
<evidence type="ECO:0000313" key="8">
    <source>
        <dbReference type="EMBL" id="TPQ20023.1"/>
    </source>
</evidence>
<reference evidence="8 9" key="1">
    <citation type="submission" date="2019-06" db="EMBL/GenBank/DDBJ databases">
        <title>Streptomyces sporangiiformans sp. nov., a novel actinomycete isolated from soil in Mount Song.</title>
        <authorList>
            <person name="Han L."/>
        </authorList>
    </citation>
    <scope>NUCLEOTIDE SEQUENCE [LARGE SCALE GENOMIC DNA]</scope>
    <source>
        <strain evidence="8 9">NEAU-SSA 1</strain>
    </source>
</reference>
<dbReference type="Pfam" id="PF03777">
    <property type="entry name" value="ChpA-C"/>
    <property type="match status" value="1"/>
</dbReference>
<evidence type="ECO:0000256" key="6">
    <source>
        <dbReference type="ARBA" id="ARBA00023087"/>
    </source>
</evidence>
<dbReference type="InterPro" id="IPR005528">
    <property type="entry name" value="ChpA-H"/>
</dbReference>
<feature type="non-terminal residue" evidence="8">
    <location>
        <position position="1"/>
    </location>
</feature>
<dbReference type="EMBL" id="VCHX02000148">
    <property type="protein sequence ID" value="TPQ20023.1"/>
    <property type="molecule type" value="Genomic_DNA"/>
</dbReference>
<evidence type="ECO:0000259" key="7">
    <source>
        <dbReference type="Pfam" id="PF03777"/>
    </source>
</evidence>
<evidence type="ECO:0000256" key="4">
    <source>
        <dbReference type="ARBA" id="ARBA00022729"/>
    </source>
</evidence>
<evidence type="ECO:0000313" key="9">
    <source>
        <dbReference type="Proteomes" id="UP000317378"/>
    </source>
</evidence>
<accession>A0A505D6A2</accession>
<evidence type="ECO:0000256" key="3">
    <source>
        <dbReference type="ARBA" id="ARBA00022525"/>
    </source>
</evidence>
<dbReference type="Proteomes" id="UP000317378">
    <property type="component" value="Unassembled WGS sequence"/>
</dbReference>
<keyword evidence="4" id="KW-0732">Signal</keyword>
<keyword evidence="3" id="KW-0964">Secreted</keyword>
<keyword evidence="6" id="KW-0034">Amyloid</keyword>
<protein>
    <submittedName>
        <fullName evidence="8">DUF320 domain-containing protein</fullName>
    </submittedName>
</protein>
<comment type="caution">
    <text evidence="8">The sequence shown here is derived from an EMBL/GenBank/DDBJ whole genome shotgun (WGS) entry which is preliminary data.</text>
</comment>
<organism evidence="8 9">
    <name type="scientific">Streptomyces sporangiiformans</name>
    <dbReference type="NCBI Taxonomy" id="2315329"/>
    <lineage>
        <taxon>Bacteria</taxon>
        <taxon>Bacillati</taxon>
        <taxon>Actinomycetota</taxon>
        <taxon>Actinomycetes</taxon>
        <taxon>Kitasatosporales</taxon>
        <taxon>Streptomycetaceae</taxon>
        <taxon>Streptomyces</taxon>
    </lineage>
</organism>
<dbReference type="GO" id="GO:0007155">
    <property type="term" value="P:cell adhesion"/>
    <property type="evidence" value="ECO:0007669"/>
    <property type="project" value="UniProtKB-KW"/>
</dbReference>